<keyword evidence="3" id="KW-1185">Reference proteome</keyword>
<protein>
    <submittedName>
        <fullName evidence="2">Uncharacterized protein</fullName>
    </submittedName>
</protein>
<evidence type="ECO:0000256" key="1">
    <source>
        <dbReference type="SAM" id="MobiDB-lite"/>
    </source>
</evidence>
<sequence length="431" mass="47463">MNLATLTACATCHQALTESSDGGGIVYRHPVADDRHTAVPVDAAQVEYVFNRCHTCTGAPPVWNYRTGLIEIVALTDGGAQTYNDRWHVCHGCAQFIEADDSEALTAHCAALMRWHPDSTQYTILRTLHRGIVLSRQERTLLTTTDWPPARITADMLPKIRDRITRLLRGPANMPAPLNDSGQRGSLAHHLDSAPLYWINQEFTELVDEVTAGQPAATAAADIAPSPAGLITWPRPVGRTGQLAAVSWTPHLDGWHLVGYRSIGSGAVDENLMPALRHDIGWLVPIHTENITHGTTLDGRHPLGPLVTTWLLVNQQMAETVPAKIPKSTARAYQRSRRPAPEVRIVRIRPRDTTPATTPEQTASPRTRAKPDHRFWVSGHQRQQAYGPGRSLRRRIDIQPFLKGDDDLPIKLSTTVRVLGSPTTDPGSDTN</sequence>
<dbReference type="Proteomes" id="UP000823521">
    <property type="component" value="Unassembled WGS sequence"/>
</dbReference>
<reference evidence="2 3" key="1">
    <citation type="submission" date="2019-12" db="EMBL/GenBank/DDBJ databases">
        <title>Whole genome sequencing of endophytic Actinobacterium Micromonospora sp. MPMI6T.</title>
        <authorList>
            <person name="Evv R."/>
            <person name="Podile A.R."/>
        </authorList>
    </citation>
    <scope>NUCLEOTIDE SEQUENCE [LARGE SCALE GENOMIC DNA]</scope>
    <source>
        <strain evidence="2 3">MPMI6</strain>
    </source>
</reference>
<evidence type="ECO:0000313" key="3">
    <source>
        <dbReference type="Proteomes" id="UP000823521"/>
    </source>
</evidence>
<accession>A0ABS3VZ22</accession>
<feature type="region of interest" description="Disordered" evidence="1">
    <location>
        <begin position="348"/>
        <end position="373"/>
    </location>
</feature>
<dbReference type="EMBL" id="WVUH01000350">
    <property type="protein sequence ID" value="MBO4209790.1"/>
    <property type="molecule type" value="Genomic_DNA"/>
</dbReference>
<name>A0ABS3VZ22_MICEH</name>
<feature type="compositionally biased region" description="Polar residues" evidence="1">
    <location>
        <begin position="354"/>
        <end position="365"/>
    </location>
</feature>
<evidence type="ECO:0000313" key="2">
    <source>
        <dbReference type="EMBL" id="MBO4209790.1"/>
    </source>
</evidence>
<organism evidence="2 3">
    <name type="scientific">Micromonospora echinofusca</name>
    <dbReference type="NCBI Taxonomy" id="47858"/>
    <lineage>
        <taxon>Bacteria</taxon>
        <taxon>Bacillati</taxon>
        <taxon>Actinomycetota</taxon>
        <taxon>Actinomycetes</taxon>
        <taxon>Micromonosporales</taxon>
        <taxon>Micromonosporaceae</taxon>
        <taxon>Micromonospora</taxon>
    </lineage>
</organism>
<gene>
    <name evidence="2" type="ORF">GSF22_27925</name>
</gene>
<dbReference type="RefSeq" id="WP_208816741.1">
    <property type="nucleotide sequence ID" value="NZ_WVUH01000350.1"/>
</dbReference>
<proteinExistence type="predicted"/>
<comment type="caution">
    <text evidence="2">The sequence shown here is derived from an EMBL/GenBank/DDBJ whole genome shotgun (WGS) entry which is preliminary data.</text>
</comment>